<dbReference type="EMBL" id="BRZM01000042">
    <property type="protein sequence ID" value="GLD60692.1"/>
    <property type="molecule type" value="Genomic_DNA"/>
</dbReference>
<dbReference type="GO" id="GO:0007010">
    <property type="term" value="P:cytoskeleton organization"/>
    <property type="evidence" value="ECO:0007669"/>
    <property type="project" value="TreeGrafter"/>
</dbReference>
<feature type="compositionally biased region" description="Basic and acidic residues" evidence="1">
    <location>
        <begin position="350"/>
        <end position="363"/>
    </location>
</feature>
<accession>A0AAD3R9J1</accession>
<evidence type="ECO:0000256" key="1">
    <source>
        <dbReference type="SAM" id="MobiDB-lite"/>
    </source>
</evidence>
<dbReference type="AlphaFoldDB" id="A0AAD3R9J1"/>
<gene>
    <name evidence="2" type="ORF">AKAME5_001256500</name>
</gene>
<reference evidence="2" key="1">
    <citation type="submission" date="2022-08" db="EMBL/GenBank/DDBJ databases">
        <title>Genome sequencing of akame (Lates japonicus).</title>
        <authorList>
            <person name="Hashiguchi Y."/>
            <person name="Takahashi H."/>
        </authorList>
    </citation>
    <scope>NUCLEOTIDE SEQUENCE</scope>
    <source>
        <strain evidence="2">Kochi</strain>
    </source>
</reference>
<organism evidence="2 3">
    <name type="scientific">Lates japonicus</name>
    <name type="common">Japanese lates</name>
    <dbReference type="NCBI Taxonomy" id="270547"/>
    <lineage>
        <taxon>Eukaryota</taxon>
        <taxon>Metazoa</taxon>
        <taxon>Chordata</taxon>
        <taxon>Craniata</taxon>
        <taxon>Vertebrata</taxon>
        <taxon>Euteleostomi</taxon>
        <taxon>Actinopterygii</taxon>
        <taxon>Neopterygii</taxon>
        <taxon>Teleostei</taxon>
        <taxon>Neoteleostei</taxon>
        <taxon>Acanthomorphata</taxon>
        <taxon>Carangaria</taxon>
        <taxon>Carangaria incertae sedis</taxon>
        <taxon>Centropomidae</taxon>
        <taxon>Lates</taxon>
    </lineage>
</organism>
<keyword evidence="3" id="KW-1185">Reference proteome</keyword>
<feature type="region of interest" description="Disordered" evidence="1">
    <location>
        <begin position="330"/>
        <end position="363"/>
    </location>
</feature>
<dbReference type="GO" id="GO:0005085">
    <property type="term" value="F:guanyl-nucleotide exchange factor activity"/>
    <property type="evidence" value="ECO:0007669"/>
    <property type="project" value="TreeGrafter"/>
</dbReference>
<sequence length="363" mass="41530">MTRFGRGPAPLQTEKAYVADTNLLDQVFCAKLMGGRANRDFPVGVVKNIFSNRLHPPFTASSTASDLEKAHVGEWSSTTYASGDIRKTNTFPQDVHHSHVKNFDKAMELLKQQWTDRYATIQGHHSGRIQPVPASRSGERMGEWSSTPLARDILQKPFPFLKMSHEMREEFRQAMGCSNSGRRFATIQGHHSEEMQYEMLLKDYLKKLPQGGPTTGRRHERVVCWSVQTTRFRWNHSGNKMNKVCRDCLHPDWRERVARARGHPGDRGSSVLRQQHRKALQCWLKAQCTIPLLGYSVDDTIPYELTSFRLSQSKSIHNRGGELKQRWLRKSSSGCDRRDAKCPQTQQPSMKHDGQQQHAESGH</sequence>
<dbReference type="PANTHER" id="PTHR12673:SF98">
    <property type="entry name" value="FYVE, RHOGEF AND PH DOMAIN-CONTAINING PROTEIN 4"/>
    <property type="match status" value="1"/>
</dbReference>
<dbReference type="GO" id="GO:0046847">
    <property type="term" value="P:filopodium assembly"/>
    <property type="evidence" value="ECO:0007669"/>
    <property type="project" value="TreeGrafter"/>
</dbReference>
<protein>
    <submittedName>
        <fullName evidence="2">FYVE, RhoGEF and PH domain-containing protein 4 isoform X1</fullName>
    </submittedName>
</protein>
<evidence type="ECO:0000313" key="2">
    <source>
        <dbReference type="EMBL" id="GLD60692.1"/>
    </source>
</evidence>
<evidence type="ECO:0000313" key="3">
    <source>
        <dbReference type="Proteomes" id="UP001279410"/>
    </source>
</evidence>
<proteinExistence type="predicted"/>
<dbReference type="Proteomes" id="UP001279410">
    <property type="component" value="Unassembled WGS sequence"/>
</dbReference>
<comment type="caution">
    <text evidence="2">The sequence shown here is derived from an EMBL/GenBank/DDBJ whole genome shotgun (WGS) entry which is preliminary data.</text>
</comment>
<dbReference type="InterPro" id="IPR051092">
    <property type="entry name" value="FYVE_RhoGEF_PH"/>
</dbReference>
<dbReference type="PANTHER" id="PTHR12673">
    <property type="entry name" value="FACIOGENITAL DYSPLASIA PROTEIN"/>
    <property type="match status" value="1"/>
</dbReference>
<dbReference type="GO" id="GO:0005737">
    <property type="term" value="C:cytoplasm"/>
    <property type="evidence" value="ECO:0007669"/>
    <property type="project" value="TreeGrafter"/>
</dbReference>
<name>A0AAD3R9J1_LATJO</name>